<reference evidence="11 12" key="1">
    <citation type="submission" date="2010-01" db="EMBL/GenBank/DDBJ databases">
        <authorList>
            <person name="Weinstock G."/>
            <person name="Sodergren E."/>
            <person name="Clifton S."/>
            <person name="Fulton L."/>
            <person name="Fulton B."/>
            <person name="Courtney L."/>
            <person name="Fronick C."/>
            <person name="Harrison M."/>
            <person name="Strong C."/>
            <person name="Farmer C."/>
            <person name="Delahaunty K."/>
            <person name="Markovic C."/>
            <person name="Hall O."/>
            <person name="Minx P."/>
            <person name="Tomlinson C."/>
            <person name="Mitreva M."/>
            <person name="Nelson J."/>
            <person name="Hou S."/>
            <person name="Wollam A."/>
            <person name="Pepin K.H."/>
            <person name="Johnson M."/>
            <person name="Bhonagiri V."/>
            <person name="Nash W.E."/>
            <person name="Warren W."/>
            <person name="Chinwalla A."/>
            <person name="Mardis E.R."/>
            <person name="Wilson R.K."/>
        </authorList>
    </citation>
    <scope>NUCLEOTIDE SEQUENCE [LARGE SCALE GENOMIC DNA]</scope>
    <source>
        <strain evidence="11 12">DSM 2374</strain>
    </source>
</reference>
<dbReference type="Pfam" id="PF00702">
    <property type="entry name" value="Hydrolase"/>
    <property type="match status" value="1"/>
</dbReference>
<evidence type="ECO:0000259" key="10">
    <source>
        <dbReference type="Pfam" id="PF00122"/>
    </source>
</evidence>
<accession>D2ZPA7</accession>
<dbReference type="InterPro" id="IPR059000">
    <property type="entry name" value="ATPase_P-type_domA"/>
</dbReference>
<dbReference type="GO" id="GO:0046872">
    <property type="term" value="F:metal ion binding"/>
    <property type="evidence" value="ECO:0007669"/>
    <property type="project" value="UniProtKB-KW"/>
</dbReference>
<evidence type="ECO:0000256" key="2">
    <source>
        <dbReference type="ARBA" id="ARBA00006024"/>
    </source>
</evidence>
<dbReference type="GO" id="GO:0016020">
    <property type="term" value="C:membrane"/>
    <property type="evidence" value="ECO:0007669"/>
    <property type="project" value="UniProtKB-SubCell"/>
</dbReference>
<dbReference type="InterPro" id="IPR023299">
    <property type="entry name" value="ATPase_P-typ_cyto_dom_N"/>
</dbReference>
<dbReference type="NCBIfam" id="TIGR01494">
    <property type="entry name" value="ATPase_P-type"/>
    <property type="match status" value="1"/>
</dbReference>
<keyword evidence="4" id="KW-0479">Metal-binding</keyword>
<dbReference type="Gene3D" id="2.70.150.10">
    <property type="entry name" value="Calcium-transporting ATPase, cytoplasmic transduction domain A"/>
    <property type="match status" value="1"/>
</dbReference>
<evidence type="ECO:0000256" key="8">
    <source>
        <dbReference type="SAM" id="MobiDB-lite"/>
    </source>
</evidence>
<dbReference type="Pfam" id="PF00122">
    <property type="entry name" value="E1-E2_ATPase"/>
    <property type="match status" value="1"/>
</dbReference>
<dbReference type="InterPro" id="IPR001757">
    <property type="entry name" value="P_typ_ATPase"/>
</dbReference>
<feature type="compositionally biased region" description="Basic and acidic residues" evidence="8">
    <location>
        <begin position="9"/>
        <end position="24"/>
    </location>
</feature>
<evidence type="ECO:0000256" key="6">
    <source>
        <dbReference type="ARBA" id="ARBA00022989"/>
    </source>
</evidence>
<dbReference type="Gene3D" id="3.40.50.1000">
    <property type="entry name" value="HAD superfamily/HAD-like"/>
    <property type="match status" value="1"/>
</dbReference>
<dbReference type="HOGENOM" id="CLU_001771_6_4_2"/>
<protein>
    <submittedName>
        <fullName evidence="11">Cadmium-exporting ATPase</fullName>
        <ecNumber evidence="11">3.6.3.3</ecNumber>
    </submittedName>
</protein>
<keyword evidence="11" id="KW-0378">Hydrolase</keyword>
<dbReference type="RefSeq" id="WP_004032811.1">
    <property type="nucleotide sequence ID" value="NZ_GG704759.1"/>
</dbReference>
<dbReference type="EC" id="3.6.3.3" evidence="11"/>
<dbReference type="InterPro" id="IPR051014">
    <property type="entry name" value="Cation_Transport_ATPase_IB"/>
</dbReference>
<evidence type="ECO:0000313" key="11">
    <source>
        <dbReference type="EMBL" id="EFC93104.1"/>
    </source>
</evidence>
<dbReference type="SUPFAM" id="SSF81653">
    <property type="entry name" value="Calcium ATPase, transduction domain A"/>
    <property type="match status" value="1"/>
</dbReference>
<evidence type="ECO:0000256" key="4">
    <source>
        <dbReference type="ARBA" id="ARBA00022723"/>
    </source>
</evidence>
<feature type="domain" description="P-type ATPase A" evidence="10">
    <location>
        <begin position="187"/>
        <end position="288"/>
    </location>
</feature>
<dbReference type="CDD" id="cd02079">
    <property type="entry name" value="P-type_ATPase_HM"/>
    <property type="match status" value="1"/>
</dbReference>
<evidence type="ECO:0000256" key="3">
    <source>
        <dbReference type="ARBA" id="ARBA00022692"/>
    </source>
</evidence>
<comment type="caution">
    <text evidence="11">The sequence shown here is derived from an EMBL/GenBank/DDBJ whole genome shotgun (WGS) entry which is preliminary data.</text>
</comment>
<feature type="transmembrane region" description="Helical" evidence="9">
    <location>
        <begin position="339"/>
        <end position="363"/>
    </location>
</feature>
<dbReference type="NCBIfam" id="TIGR01525">
    <property type="entry name" value="ATPase-IB_hvy"/>
    <property type="match status" value="1"/>
</dbReference>
<dbReference type="PANTHER" id="PTHR48085">
    <property type="entry name" value="CADMIUM/ZINC-TRANSPORTING ATPASE HMA2-RELATED"/>
    <property type="match status" value="1"/>
</dbReference>
<feature type="transmembrane region" description="Helical" evidence="9">
    <location>
        <begin position="636"/>
        <end position="657"/>
    </location>
</feature>
<feature type="transmembrane region" description="Helical" evidence="9">
    <location>
        <begin position="663"/>
        <end position="682"/>
    </location>
</feature>
<feature type="transmembrane region" description="Helical" evidence="9">
    <location>
        <begin position="80"/>
        <end position="99"/>
    </location>
</feature>
<feature type="transmembrane region" description="Helical" evidence="9">
    <location>
        <begin position="307"/>
        <end position="327"/>
    </location>
</feature>
<sequence length="683" mass="74606">MQTNHSAHKHDNLEEHHHHHDEDDCCGHNHHEEHHHEHHHHDDDDDDCCGHDHGPGCACEADLLENIDKEVDVEQSKKPLGIFAVGIILLAFGYGLEIFNVVNPVVSQVIFLIAVIYVGRHIIKDGIVHLFEGKVKIELLITIATFGAFLLQSGEEGAMLMILFYLGEYLEHYSLNKSKSSLIELVKLTPDTAMVKHGDHEHEKAVSDIIIGDIVVVRPGDKIPVDGIIVEGTTSVNQASITGESLAVSKSIGDEVYASTINEEGYIEIEVNKDNNDTIFAKIIELIKNSEQNKAHIDVFIDRFAEYYTPIVVVLAILVAILPPILYGASITDWTYRALTLLVISCPCALVISTPVSIVSAITKGTKNGIIIKGGEYIEELARIKEVLFDKTGTLTEGKLEINEVQAGDGYDKAEILKIACSIESKSKHPIAHTFVQYKKDHSLELEEVENFESIAGKGLKGDINGQTYFIGNKTLFSQDINLENNKMSTTVIIGTENEIYGLITLKDKIRAETPSTIASLNAKGIKTTMITGDNEATAKLVADEIGLNNYYADLLPQDKVNIVSNAVSKHHDVAMVGDGVNDTPSLARANVGIAMGLEGADVAIETADIVLLEDKLSKINLLVDLAKKTMGKIKFNVAFCLSVKVILMILGIAGYISLWEAVLIGDMGITLLVVGNSLLLAK</sequence>
<dbReference type="GO" id="GO:0016887">
    <property type="term" value="F:ATP hydrolysis activity"/>
    <property type="evidence" value="ECO:0007669"/>
    <property type="project" value="InterPro"/>
</dbReference>
<proteinExistence type="inferred from homology"/>
<dbReference type="SUPFAM" id="SSF81665">
    <property type="entry name" value="Calcium ATPase, transmembrane domain M"/>
    <property type="match status" value="1"/>
</dbReference>
<dbReference type="InterPro" id="IPR044492">
    <property type="entry name" value="P_typ_ATPase_HD_dom"/>
</dbReference>
<evidence type="ECO:0000256" key="5">
    <source>
        <dbReference type="ARBA" id="ARBA00022967"/>
    </source>
</evidence>
<dbReference type="SFLD" id="SFLDG00002">
    <property type="entry name" value="C1.7:_P-type_atpase_like"/>
    <property type="match status" value="1"/>
</dbReference>
<dbReference type="InterPro" id="IPR008250">
    <property type="entry name" value="ATPase_P-typ_transduc_dom_A_sf"/>
</dbReference>
<name>D2ZPA7_METSM</name>
<dbReference type="InterPro" id="IPR018303">
    <property type="entry name" value="ATPase_P-typ_P_site"/>
</dbReference>
<evidence type="ECO:0000256" key="7">
    <source>
        <dbReference type="ARBA" id="ARBA00023136"/>
    </source>
</evidence>
<dbReference type="SFLD" id="SFLDS00003">
    <property type="entry name" value="Haloacid_Dehalogenase"/>
    <property type="match status" value="1"/>
</dbReference>
<dbReference type="PRINTS" id="PR00120">
    <property type="entry name" value="HATPASE"/>
</dbReference>
<dbReference type="InterPro" id="IPR036412">
    <property type="entry name" value="HAD-like_sf"/>
</dbReference>
<feature type="region of interest" description="Disordered" evidence="8">
    <location>
        <begin position="1"/>
        <end position="24"/>
    </location>
</feature>
<dbReference type="NCBIfam" id="TIGR01511">
    <property type="entry name" value="ATPase-IB1_Cu"/>
    <property type="match status" value="1"/>
</dbReference>
<comment type="subcellular location">
    <subcellularLocation>
        <location evidence="1">Membrane</location>
    </subcellularLocation>
</comment>
<evidence type="ECO:0000313" key="12">
    <source>
        <dbReference type="Proteomes" id="UP000004028"/>
    </source>
</evidence>
<keyword evidence="7 9" id="KW-0472">Membrane</keyword>
<dbReference type="PRINTS" id="PR00119">
    <property type="entry name" value="CATATPASE"/>
</dbReference>
<keyword evidence="5" id="KW-1278">Translocase</keyword>
<dbReference type="NCBIfam" id="TIGR01512">
    <property type="entry name" value="ATPase-IB2_Cd"/>
    <property type="match status" value="1"/>
</dbReference>
<organism evidence="11 12">
    <name type="scientific">Methanobrevibacter smithii DSM 2374</name>
    <dbReference type="NCBI Taxonomy" id="521002"/>
    <lineage>
        <taxon>Archaea</taxon>
        <taxon>Methanobacteriati</taxon>
        <taxon>Methanobacteriota</taxon>
        <taxon>Methanomada group</taxon>
        <taxon>Methanobacteria</taxon>
        <taxon>Methanobacteriales</taxon>
        <taxon>Methanobacteriaceae</taxon>
        <taxon>Methanobrevibacter</taxon>
    </lineage>
</organism>
<evidence type="ECO:0000256" key="1">
    <source>
        <dbReference type="ARBA" id="ARBA00004370"/>
    </source>
</evidence>
<dbReference type="PROSITE" id="PS00154">
    <property type="entry name" value="ATPASE_E1_E2"/>
    <property type="match status" value="1"/>
</dbReference>
<keyword evidence="6 9" id="KW-1133">Transmembrane helix</keyword>
<dbReference type="AlphaFoldDB" id="D2ZPA7"/>
<dbReference type="Gene3D" id="3.40.1110.10">
    <property type="entry name" value="Calcium-transporting ATPase, cytoplasmic domain N"/>
    <property type="match status" value="1"/>
</dbReference>
<dbReference type="InterPro" id="IPR027256">
    <property type="entry name" value="P-typ_ATPase_IB"/>
</dbReference>
<dbReference type="GO" id="GO:0019829">
    <property type="term" value="F:ATPase-coupled monoatomic cation transmembrane transporter activity"/>
    <property type="evidence" value="ECO:0007669"/>
    <property type="project" value="InterPro"/>
</dbReference>
<dbReference type="SUPFAM" id="SSF56784">
    <property type="entry name" value="HAD-like"/>
    <property type="match status" value="1"/>
</dbReference>
<dbReference type="InterPro" id="IPR023214">
    <property type="entry name" value="HAD_sf"/>
</dbReference>
<evidence type="ECO:0000256" key="9">
    <source>
        <dbReference type="SAM" id="Phobius"/>
    </source>
</evidence>
<comment type="similarity">
    <text evidence="2">Belongs to the cation transport ATPase (P-type) (TC 3.A.3) family. Type IB subfamily.</text>
</comment>
<dbReference type="PANTHER" id="PTHR48085:SF5">
    <property type="entry name" value="CADMIUM_ZINC-TRANSPORTING ATPASE HMA4-RELATED"/>
    <property type="match status" value="1"/>
</dbReference>
<dbReference type="SFLD" id="SFLDF00027">
    <property type="entry name" value="p-type_atpase"/>
    <property type="match status" value="1"/>
</dbReference>
<dbReference type="EMBL" id="ABYV02000006">
    <property type="protein sequence ID" value="EFC93104.1"/>
    <property type="molecule type" value="Genomic_DNA"/>
</dbReference>
<feature type="transmembrane region" description="Helical" evidence="9">
    <location>
        <begin position="105"/>
        <end position="123"/>
    </location>
</feature>
<dbReference type="FunFam" id="2.70.150.10:FF:000002">
    <property type="entry name" value="Copper-transporting ATPase 1, putative"/>
    <property type="match status" value="1"/>
</dbReference>
<dbReference type="InterPro" id="IPR023298">
    <property type="entry name" value="ATPase_P-typ_TM_dom_sf"/>
</dbReference>
<dbReference type="Proteomes" id="UP000004028">
    <property type="component" value="Unassembled WGS sequence"/>
</dbReference>
<gene>
    <name evidence="11" type="primary">cadA</name>
    <name evidence="11" type="ORF">METSMIF1_02666</name>
</gene>
<dbReference type="GO" id="GO:0005524">
    <property type="term" value="F:ATP binding"/>
    <property type="evidence" value="ECO:0007669"/>
    <property type="project" value="InterPro"/>
</dbReference>
<dbReference type="PATRIC" id="fig|521002.11.peg.653"/>
<keyword evidence="3 9" id="KW-0812">Transmembrane</keyword>